<dbReference type="AlphaFoldDB" id="A0A6G7Y9B3"/>
<dbReference type="Gene3D" id="2.40.50.100">
    <property type="match status" value="1"/>
</dbReference>
<dbReference type="GO" id="GO:0003677">
    <property type="term" value="F:DNA binding"/>
    <property type="evidence" value="ECO:0007669"/>
    <property type="project" value="InterPro"/>
</dbReference>
<evidence type="ECO:0000259" key="3">
    <source>
        <dbReference type="PROSITE" id="PS51866"/>
    </source>
</evidence>
<proteinExistence type="predicted"/>
<dbReference type="NCBIfam" id="TIGR01764">
    <property type="entry name" value="excise"/>
    <property type="match status" value="1"/>
</dbReference>
<dbReference type="InterPro" id="IPR041657">
    <property type="entry name" value="HTH_17"/>
</dbReference>
<dbReference type="InterPro" id="IPR005116">
    <property type="entry name" value="Transp-assoc_OB_typ1"/>
</dbReference>
<dbReference type="GO" id="GO:0015689">
    <property type="term" value="P:molybdate ion transport"/>
    <property type="evidence" value="ECO:0007669"/>
    <property type="project" value="InterPro"/>
</dbReference>
<dbReference type="EMBL" id="CP049865">
    <property type="protein sequence ID" value="QIK73484.1"/>
    <property type="molecule type" value="Genomic_DNA"/>
</dbReference>
<evidence type="ECO:0000313" key="4">
    <source>
        <dbReference type="EMBL" id="QIK73484.1"/>
    </source>
</evidence>
<keyword evidence="5" id="KW-1185">Reference proteome</keyword>
<name>A0A6G7Y9B3_9ACTN</name>
<dbReference type="Pfam" id="PF03459">
    <property type="entry name" value="TOBE"/>
    <property type="match status" value="1"/>
</dbReference>
<evidence type="ECO:0000256" key="1">
    <source>
        <dbReference type="ARBA" id="ARBA00022505"/>
    </source>
</evidence>
<dbReference type="InterPro" id="IPR004606">
    <property type="entry name" value="Mop_domain"/>
</dbReference>
<accession>A0A6G7Y9B3</accession>
<dbReference type="Pfam" id="PF12728">
    <property type="entry name" value="HTH_17"/>
    <property type="match status" value="1"/>
</dbReference>
<organism evidence="4 5">
    <name type="scientific">Propioniciclava coleopterorum</name>
    <dbReference type="NCBI Taxonomy" id="2714937"/>
    <lineage>
        <taxon>Bacteria</taxon>
        <taxon>Bacillati</taxon>
        <taxon>Actinomycetota</taxon>
        <taxon>Actinomycetes</taxon>
        <taxon>Propionibacteriales</taxon>
        <taxon>Propionibacteriaceae</taxon>
        <taxon>Propioniciclava</taxon>
    </lineage>
</organism>
<dbReference type="SUPFAM" id="SSF50331">
    <property type="entry name" value="MOP-like"/>
    <property type="match status" value="1"/>
</dbReference>
<protein>
    <submittedName>
        <fullName evidence="4">Helix-turn-helix domain-containing protein</fullName>
    </submittedName>
</protein>
<dbReference type="Gene3D" id="1.10.1660.10">
    <property type="match status" value="1"/>
</dbReference>
<dbReference type="RefSeq" id="WP_166234553.1">
    <property type="nucleotide sequence ID" value="NZ_CP049865.1"/>
</dbReference>
<feature type="domain" description="Mop" evidence="3">
    <location>
        <begin position="63"/>
        <end position="128"/>
    </location>
</feature>
<dbReference type="CDD" id="cd04762">
    <property type="entry name" value="HTH_MerR-trunc"/>
    <property type="match status" value="1"/>
</dbReference>
<dbReference type="InterPro" id="IPR010093">
    <property type="entry name" value="SinI_DNA-bd"/>
</dbReference>
<reference evidence="4 5" key="1">
    <citation type="submission" date="2020-03" db="EMBL/GenBank/DDBJ databases">
        <title>Propioniciclava sp. nov., isolated from Hydrophilus acuminatus.</title>
        <authorList>
            <person name="Hyun D.-W."/>
            <person name="Bae J.-W."/>
        </authorList>
    </citation>
    <scope>NUCLEOTIDE SEQUENCE [LARGE SCALE GENOMIC DNA]</scope>
    <source>
        <strain evidence="4 5">HDW11</strain>
    </source>
</reference>
<dbReference type="InterPro" id="IPR008995">
    <property type="entry name" value="Mo/tungstate-bd_C_term_dom"/>
</dbReference>
<keyword evidence="1 2" id="KW-0500">Molybdenum</keyword>
<gene>
    <name evidence="4" type="ORF">G7070_15980</name>
</gene>
<evidence type="ECO:0000256" key="2">
    <source>
        <dbReference type="PROSITE-ProRule" id="PRU01213"/>
    </source>
</evidence>
<sequence>MTQIRIRDAAELLGVSDDTVRRWIDEGRLDAASDAAGRRVVDGVSLAALAQERATAPGTPDRRMSARNRLAGLVTKVTSDPVMSQVELQCGPFRVVSLLSTEAVQELGLAPGVVAAASVKATNVVVERLDQ</sequence>
<dbReference type="Proteomes" id="UP000501058">
    <property type="component" value="Chromosome"/>
</dbReference>
<dbReference type="PROSITE" id="PS51866">
    <property type="entry name" value="MOP"/>
    <property type="match status" value="1"/>
</dbReference>
<dbReference type="KEGG" id="prv:G7070_15980"/>
<evidence type="ECO:0000313" key="5">
    <source>
        <dbReference type="Proteomes" id="UP000501058"/>
    </source>
</evidence>